<dbReference type="RefSeq" id="WP_220103058.1">
    <property type="nucleotide sequence ID" value="NZ_JAHZSS010000004.1"/>
</dbReference>
<evidence type="ECO:0000313" key="3">
    <source>
        <dbReference type="Proteomes" id="UP001166251"/>
    </source>
</evidence>
<organism evidence="2 3">
    <name type="scientific">Neiella holothuriorum</name>
    <dbReference type="NCBI Taxonomy" id="2870530"/>
    <lineage>
        <taxon>Bacteria</taxon>
        <taxon>Pseudomonadati</taxon>
        <taxon>Pseudomonadota</taxon>
        <taxon>Gammaproteobacteria</taxon>
        <taxon>Alteromonadales</taxon>
        <taxon>Echinimonadaceae</taxon>
        <taxon>Neiella</taxon>
    </lineage>
</organism>
<dbReference type="EMBL" id="JAHZSS010000004">
    <property type="protein sequence ID" value="MBW8190367.1"/>
    <property type="molecule type" value="Genomic_DNA"/>
</dbReference>
<keyword evidence="1" id="KW-0732">Signal</keyword>
<comment type="caution">
    <text evidence="2">The sequence shown here is derived from an EMBL/GenBank/DDBJ whole genome shotgun (WGS) entry which is preliminary data.</text>
</comment>
<gene>
    <name evidence="2" type="ORF">K0504_04900</name>
</gene>
<reference evidence="2" key="1">
    <citation type="submission" date="2021-07" db="EMBL/GenBank/DDBJ databases">
        <title>Neiella marina sp. nov., isolated from the intestinal content of sea cucumber Apostichopus japonicus.</title>
        <authorList>
            <person name="Bai X."/>
        </authorList>
    </citation>
    <scope>NUCLEOTIDE SEQUENCE</scope>
    <source>
        <strain evidence="2">126</strain>
    </source>
</reference>
<protein>
    <recommendedName>
        <fullName evidence="4">DUF1236 domain-containing protein</fullName>
    </recommendedName>
</protein>
<evidence type="ECO:0000256" key="1">
    <source>
        <dbReference type="SAM" id="SignalP"/>
    </source>
</evidence>
<accession>A0ABS7EDF4</accession>
<proteinExistence type="predicted"/>
<evidence type="ECO:0008006" key="4">
    <source>
        <dbReference type="Google" id="ProtNLM"/>
    </source>
</evidence>
<evidence type="ECO:0000313" key="2">
    <source>
        <dbReference type="EMBL" id="MBW8190367.1"/>
    </source>
</evidence>
<keyword evidence="3" id="KW-1185">Reference proteome</keyword>
<dbReference type="Proteomes" id="UP001166251">
    <property type="component" value="Unassembled WGS sequence"/>
</dbReference>
<name>A0ABS7EDF4_9GAMM</name>
<sequence length="166" mass="18113">MPQLTVKHCCVALIAMTLSISPAIAKPHSPSKKSNLVVVLKPGFRPSHKAPTHRVYHHSKMPRGAEIIIIAGITYAVIDNIYYRREQERYVFVEQPPVAEPVVVSQPATPVVSTTASQVNKGDLVELLPANAITVTISGVTFYVDGEDWYAPIAGTSKFVVVEPQL</sequence>
<feature type="chain" id="PRO_5046465577" description="DUF1236 domain-containing protein" evidence="1">
    <location>
        <begin position="26"/>
        <end position="166"/>
    </location>
</feature>
<feature type="signal peptide" evidence="1">
    <location>
        <begin position="1"/>
        <end position="25"/>
    </location>
</feature>